<evidence type="ECO:0000256" key="2">
    <source>
        <dbReference type="SAM" id="MobiDB-lite"/>
    </source>
</evidence>
<keyword evidence="1" id="KW-0175">Coiled coil</keyword>
<dbReference type="EMBL" id="JAUEPU010000015">
    <property type="protein sequence ID" value="KAK0496323.1"/>
    <property type="molecule type" value="Genomic_DNA"/>
</dbReference>
<protein>
    <submittedName>
        <fullName evidence="3">Uncharacterized protein</fullName>
    </submittedName>
</protein>
<accession>A0AA39Q4X8</accession>
<dbReference type="AlphaFoldDB" id="A0AA39Q4X8"/>
<feature type="compositionally biased region" description="Basic residues" evidence="2">
    <location>
        <begin position="478"/>
        <end position="492"/>
    </location>
</feature>
<proteinExistence type="predicted"/>
<feature type="region of interest" description="Disordered" evidence="2">
    <location>
        <begin position="56"/>
        <end position="106"/>
    </location>
</feature>
<evidence type="ECO:0000256" key="1">
    <source>
        <dbReference type="SAM" id="Coils"/>
    </source>
</evidence>
<reference evidence="3" key="1">
    <citation type="submission" date="2023-06" db="EMBL/GenBank/DDBJ databases">
        <authorList>
            <consortium name="Lawrence Berkeley National Laboratory"/>
            <person name="Ahrendt S."/>
            <person name="Sahu N."/>
            <person name="Indic B."/>
            <person name="Wong-Bajracharya J."/>
            <person name="Merenyi Z."/>
            <person name="Ke H.-M."/>
            <person name="Monk M."/>
            <person name="Kocsube S."/>
            <person name="Drula E."/>
            <person name="Lipzen A."/>
            <person name="Balint B."/>
            <person name="Henrissat B."/>
            <person name="Andreopoulos B."/>
            <person name="Martin F.M."/>
            <person name="Harder C.B."/>
            <person name="Rigling D."/>
            <person name="Ford K.L."/>
            <person name="Foster G.D."/>
            <person name="Pangilinan J."/>
            <person name="Papanicolaou A."/>
            <person name="Barry K."/>
            <person name="LaButti K."/>
            <person name="Viragh M."/>
            <person name="Koriabine M."/>
            <person name="Yan M."/>
            <person name="Riley R."/>
            <person name="Champramary S."/>
            <person name="Plett K.L."/>
            <person name="Tsai I.J."/>
            <person name="Slot J."/>
            <person name="Sipos G."/>
            <person name="Plett J."/>
            <person name="Nagy L.G."/>
            <person name="Grigoriev I.V."/>
        </authorList>
    </citation>
    <scope>NUCLEOTIDE SEQUENCE</scope>
    <source>
        <strain evidence="3">HWK02</strain>
    </source>
</reference>
<feature type="coiled-coil region" evidence="1">
    <location>
        <begin position="131"/>
        <end position="179"/>
    </location>
</feature>
<feature type="region of interest" description="Disordered" evidence="2">
    <location>
        <begin position="453"/>
        <end position="505"/>
    </location>
</feature>
<evidence type="ECO:0000313" key="3">
    <source>
        <dbReference type="EMBL" id="KAK0496323.1"/>
    </source>
</evidence>
<comment type="caution">
    <text evidence="3">The sequence shown here is derived from an EMBL/GenBank/DDBJ whole genome shotgun (WGS) entry which is preliminary data.</text>
</comment>
<feature type="compositionally biased region" description="Low complexity" evidence="2">
    <location>
        <begin position="464"/>
        <end position="475"/>
    </location>
</feature>
<organism evidence="3 4">
    <name type="scientific">Armillaria luteobubalina</name>
    <dbReference type="NCBI Taxonomy" id="153913"/>
    <lineage>
        <taxon>Eukaryota</taxon>
        <taxon>Fungi</taxon>
        <taxon>Dikarya</taxon>
        <taxon>Basidiomycota</taxon>
        <taxon>Agaricomycotina</taxon>
        <taxon>Agaricomycetes</taxon>
        <taxon>Agaricomycetidae</taxon>
        <taxon>Agaricales</taxon>
        <taxon>Marasmiineae</taxon>
        <taxon>Physalacriaceae</taxon>
        <taxon>Armillaria</taxon>
    </lineage>
</organism>
<evidence type="ECO:0000313" key="4">
    <source>
        <dbReference type="Proteomes" id="UP001175228"/>
    </source>
</evidence>
<dbReference type="Proteomes" id="UP001175228">
    <property type="component" value="Unassembled WGS sequence"/>
</dbReference>
<gene>
    <name evidence="3" type="ORF">EDD18DRAFT_1105473</name>
</gene>
<feature type="coiled-coil region" evidence="1">
    <location>
        <begin position="287"/>
        <end position="343"/>
    </location>
</feature>
<feature type="coiled-coil region" evidence="1">
    <location>
        <begin position="227"/>
        <end position="254"/>
    </location>
</feature>
<sequence>MTEDNSMVDINEPQASSSTARHNGQVAIIFLALLQELFDNAVKDVNLLLERPGIQESTPAPVQDRSDDMSVPAPSVQPESLPSLGQKCKSSDVFKNVPPPPNRKVALMRDKPTFTAPPSQYEKNLHLLTRIKELETALAAEQRSIQTHLEAVQKLQTTLKEKELTLQHHRAQATESENARALLESKHQDDMKKEKEAWRTQAEQLTQPLIQTLNQQKEQALVFGKENDKLWEQLSQAEEKCLNAQQQLASLQSKTNANEQTSCINLEWETAFTMVKPQVDEALEILKQKYTDGADRLKKENEWLRQEGRDLVNRHDVECQTLQQRAAMEIGKLQAQVKQLEARALAQGFAAGTSPWGTHSQVHTLDRFVIHSQILPEPTQKLMLKICDPFSNPAGTNPETHAQITSMGVILTNMQPTQGWSTAPNIGAAFVNPFLNPATPLETDASQIDEDIEMGLPHDDGEDASASSADEGSSSIMKGKKKKKTKTKREHRFTKQPEEQTQNPDETLTMHKICELDQRLLGIKRDKDVYRAIDDAGHVTLLEQADAYFWGESAMGPLLDHYHPCWEVLTHCWNLALSKLFVDRFVAKHQKEHPGWAAARLKFTMQNKGKDVFLKLFNIVDRCGALVMSSDESSDEGMLKRYNIHSNSYLVWQKGWHNDDLIRLLKWIDRNWDRAGQTAAGNTKGTAHRIRLWLPDHEAPASNRSLIASLLVNFYDSHWFSTLMPDEIEGLNPQAAMDLPTFVLTWPTNEELPVDEHDRDGLPLYSK</sequence>
<name>A0AA39Q4X8_9AGAR</name>
<keyword evidence="4" id="KW-1185">Reference proteome</keyword>